<dbReference type="PANTHER" id="PTHR42788">
    <property type="entry name" value="TAURINE IMPORT ATP-BINDING PROTEIN-RELATED"/>
    <property type="match status" value="1"/>
</dbReference>
<name>A0A5M6J0N4_9PROT</name>
<keyword evidence="2" id="KW-0813">Transport</keyword>
<organism evidence="6 7">
    <name type="scientific">Rhodovastum atsumiense</name>
    <dbReference type="NCBI Taxonomy" id="504468"/>
    <lineage>
        <taxon>Bacteria</taxon>
        <taxon>Pseudomonadati</taxon>
        <taxon>Pseudomonadota</taxon>
        <taxon>Alphaproteobacteria</taxon>
        <taxon>Acetobacterales</taxon>
        <taxon>Acetobacteraceae</taxon>
        <taxon>Rhodovastum</taxon>
    </lineage>
</organism>
<dbReference type="InterPro" id="IPR017871">
    <property type="entry name" value="ABC_transporter-like_CS"/>
</dbReference>
<accession>A0A5M6J0N4</accession>
<protein>
    <submittedName>
        <fullName evidence="6">ABC transporter ATP-binding protein</fullName>
    </submittedName>
</protein>
<evidence type="ECO:0000313" key="6">
    <source>
        <dbReference type="EMBL" id="KAA5614133.1"/>
    </source>
</evidence>
<comment type="caution">
    <text evidence="6">The sequence shown here is derived from an EMBL/GenBank/DDBJ whole genome shotgun (WGS) entry which is preliminary data.</text>
</comment>
<dbReference type="GO" id="GO:0016887">
    <property type="term" value="F:ATP hydrolysis activity"/>
    <property type="evidence" value="ECO:0007669"/>
    <property type="project" value="InterPro"/>
</dbReference>
<evidence type="ECO:0000259" key="5">
    <source>
        <dbReference type="PROSITE" id="PS50893"/>
    </source>
</evidence>
<dbReference type="Proteomes" id="UP000325255">
    <property type="component" value="Unassembled WGS sequence"/>
</dbReference>
<dbReference type="SMART" id="SM00382">
    <property type="entry name" value="AAA"/>
    <property type="match status" value="1"/>
</dbReference>
<evidence type="ECO:0000313" key="7">
    <source>
        <dbReference type="Proteomes" id="UP000325255"/>
    </source>
</evidence>
<dbReference type="EMBL" id="VWPK01000003">
    <property type="protein sequence ID" value="KAA5614133.1"/>
    <property type="molecule type" value="Genomic_DNA"/>
</dbReference>
<dbReference type="PANTHER" id="PTHR42788:SF19">
    <property type="entry name" value="ALIPHATIC SULFONATES IMPORT ATP-BINDING PROTEIN SSUB 2"/>
    <property type="match status" value="1"/>
</dbReference>
<dbReference type="InterPro" id="IPR027417">
    <property type="entry name" value="P-loop_NTPase"/>
</dbReference>
<dbReference type="SUPFAM" id="SSF52540">
    <property type="entry name" value="P-loop containing nucleoside triphosphate hydrolases"/>
    <property type="match status" value="1"/>
</dbReference>
<evidence type="ECO:0000256" key="3">
    <source>
        <dbReference type="ARBA" id="ARBA00022741"/>
    </source>
</evidence>
<dbReference type="InterPro" id="IPR050166">
    <property type="entry name" value="ABC_transporter_ATP-bind"/>
</dbReference>
<evidence type="ECO:0000256" key="4">
    <source>
        <dbReference type="ARBA" id="ARBA00022840"/>
    </source>
</evidence>
<sequence length="244" mass="26626">MLELAGLSMRYDMGGRPVSALDAIDLACPAGSLTTVVGRSGCGKTTLLRLIAGLQRPSAGEVRGRPDRIGYVFQEPRLMPWLKVHENVAFGLSQSLPATTRHARVSEMLEQVGLTAFADAYPSALSGGMASRVAIARALAPQPDLLLMDEPFAALDAFTRRSLQAELVQLWQQRRPTVLFITHDVEEAVLLGERVVQFSAGRLVGTHGVDLPYPRDPTDPDLLHHRRAVLARLLQDPHSQDARP</sequence>
<keyword evidence="3" id="KW-0547">Nucleotide-binding</keyword>
<dbReference type="InterPro" id="IPR003439">
    <property type="entry name" value="ABC_transporter-like_ATP-bd"/>
</dbReference>
<keyword evidence="4 6" id="KW-0067">ATP-binding</keyword>
<keyword evidence="7" id="KW-1185">Reference proteome</keyword>
<evidence type="ECO:0000256" key="2">
    <source>
        <dbReference type="ARBA" id="ARBA00022448"/>
    </source>
</evidence>
<dbReference type="AlphaFoldDB" id="A0A5M6J0N4"/>
<dbReference type="Gene3D" id="3.40.50.300">
    <property type="entry name" value="P-loop containing nucleotide triphosphate hydrolases"/>
    <property type="match status" value="1"/>
</dbReference>
<dbReference type="OrthoDB" id="7336028at2"/>
<dbReference type="PROSITE" id="PS50893">
    <property type="entry name" value="ABC_TRANSPORTER_2"/>
    <property type="match status" value="1"/>
</dbReference>
<dbReference type="CDD" id="cd03293">
    <property type="entry name" value="ABC_NrtD_SsuB_transporters"/>
    <property type="match status" value="1"/>
</dbReference>
<reference evidence="6 7" key="1">
    <citation type="submission" date="2019-09" db="EMBL/GenBank/DDBJ databases">
        <title>Genome sequence of Rhodovastum atsumiense, a diverse member of the Acetobacteraceae family of non-sulfur purple photosynthetic bacteria.</title>
        <authorList>
            <person name="Meyer T."/>
            <person name="Kyndt J."/>
        </authorList>
    </citation>
    <scope>NUCLEOTIDE SEQUENCE [LARGE SCALE GENOMIC DNA]</scope>
    <source>
        <strain evidence="6 7">DSM 21279</strain>
    </source>
</reference>
<dbReference type="GO" id="GO:0005524">
    <property type="term" value="F:ATP binding"/>
    <property type="evidence" value="ECO:0007669"/>
    <property type="project" value="UniProtKB-KW"/>
</dbReference>
<feature type="domain" description="ABC transporter" evidence="5">
    <location>
        <begin position="2"/>
        <end position="225"/>
    </location>
</feature>
<dbReference type="InterPro" id="IPR003593">
    <property type="entry name" value="AAA+_ATPase"/>
</dbReference>
<dbReference type="PROSITE" id="PS00211">
    <property type="entry name" value="ABC_TRANSPORTER_1"/>
    <property type="match status" value="1"/>
</dbReference>
<dbReference type="RefSeq" id="WP_150039075.1">
    <property type="nucleotide sequence ID" value="NZ_OW485601.1"/>
</dbReference>
<dbReference type="Pfam" id="PF00005">
    <property type="entry name" value="ABC_tran"/>
    <property type="match status" value="1"/>
</dbReference>
<comment type="similarity">
    <text evidence="1">Belongs to the ABC transporter superfamily.</text>
</comment>
<gene>
    <name evidence="6" type="ORF">F1189_02755</name>
</gene>
<evidence type="ECO:0000256" key="1">
    <source>
        <dbReference type="ARBA" id="ARBA00005417"/>
    </source>
</evidence>
<proteinExistence type="inferred from homology"/>